<accession>A0AAW4L3X2</accession>
<dbReference type="AlphaFoldDB" id="A0AAW4L3X2"/>
<dbReference type="Proteomes" id="UP000811899">
    <property type="component" value="Unassembled WGS sequence"/>
</dbReference>
<reference evidence="1 2" key="1">
    <citation type="submission" date="2021-05" db="EMBL/GenBank/DDBJ databases">
        <title>The draft genome of Geobacter pelophilus DSM 12255.</title>
        <authorList>
            <person name="Xu Z."/>
            <person name="Masuda Y."/>
            <person name="Itoh H."/>
            <person name="Senoo K."/>
        </authorList>
    </citation>
    <scope>NUCLEOTIDE SEQUENCE [LARGE SCALE GENOMIC DNA]</scope>
    <source>
        <strain evidence="1 2">DSM 12255</strain>
    </source>
</reference>
<evidence type="ECO:0000313" key="1">
    <source>
        <dbReference type="EMBL" id="MBT0664257.1"/>
    </source>
</evidence>
<protein>
    <submittedName>
        <fullName evidence="1">Uncharacterized protein</fullName>
    </submittedName>
</protein>
<proteinExistence type="predicted"/>
<keyword evidence="2" id="KW-1185">Reference proteome</keyword>
<dbReference type="EMBL" id="JAHCVJ010000002">
    <property type="protein sequence ID" value="MBT0664257.1"/>
    <property type="molecule type" value="Genomic_DNA"/>
</dbReference>
<gene>
    <name evidence="1" type="ORF">KI809_08075</name>
</gene>
<dbReference type="RefSeq" id="WP_214171016.1">
    <property type="nucleotide sequence ID" value="NZ_JAHCVJ010000002.1"/>
</dbReference>
<dbReference type="PROSITE" id="PS51257">
    <property type="entry name" value="PROKAR_LIPOPROTEIN"/>
    <property type="match status" value="1"/>
</dbReference>
<comment type="caution">
    <text evidence="1">The sequence shown here is derived from an EMBL/GenBank/DDBJ whole genome shotgun (WGS) entry which is preliminary data.</text>
</comment>
<organism evidence="1 2">
    <name type="scientific">Geoanaerobacter pelophilus</name>
    <dbReference type="NCBI Taxonomy" id="60036"/>
    <lineage>
        <taxon>Bacteria</taxon>
        <taxon>Pseudomonadati</taxon>
        <taxon>Thermodesulfobacteriota</taxon>
        <taxon>Desulfuromonadia</taxon>
        <taxon>Geobacterales</taxon>
        <taxon>Geobacteraceae</taxon>
        <taxon>Geoanaerobacter</taxon>
    </lineage>
</organism>
<evidence type="ECO:0000313" key="2">
    <source>
        <dbReference type="Proteomes" id="UP000811899"/>
    </source>
</evidence>
<sequence length="106" mass="11848">MLKKACFLLIAFLFLLGGCTKDPNKQLVGRWQEIGNPKGVLVFASNHTGRAYWPDKEGRQQSEAMKWVVLKKENKVSVITPPGPVNFEIKDDRLVAPNGVVLTKVK</sequence>
<name>A0AAW4L3X2_9BACT</name>